<protein>
    <recommendedName>
        <fullName evidence="4">Putative pterin-4-alpha-carbinolamine dehydratase</fullName>
        <shortName evidence="4">PHS</shortName>
        <ecNumber evidence="4">4.2.1.96</ecNumber>
    </recommendedName>
    <alternativeName>
        <fullName evidence="4">4-alpha-hydroxy-tetrahydropterin dehydratase</fullName>
    </alternativeName>
    <alternativeName>
        <fullName evidence="4">Pterin carbinolamine dehydratase</fullName>
        <shortName evidence="4">PCD</shortName>
    </alternativeName>
</protein>
<gene>
    <name evidence="5" type="ORF">A2153_01340</name>
</gene>
<sequence>MMIDLFKKRCVPCEGGMPPVTPEKVKELLSQVPQWRMEEGKVVRRFKFKNFKEAINFVNKVADLAEEEDHHPNISIYGWNKVKLTFFTHAIKGLSENDFIMAAKVNQITL</sequence>
<dbReference type="Proteomes" id="UP000177396">
    <property type="component" value="Unassembled WGS sequence"/>
</dbReference>
<dbReference type="InterPro" id="IPR036428">
    <property type="entry name" value="PCD_sf"/>
</dbReference>
<proteinExistence type="inferred from homology"/>
<dbReference type="PANTHER" id="PTHR12599">
    <property type="entry name" value="PTERIN-4-ALPHA-CARBINOLAMINE DEHYDRATASE"/>
    <property type="match status" value="1"/>
</dbReference>
<dbReference type="Pfam" id="PF01329">
    <property type="entry name" value="Pterin_4a"/>
    <property type="match status" value="1"/>
</dbReference>
<accession>A0A1F5YEW6</accession>
<dbReference type="Gene3D" id="3.30.1360.20">
    <property type="entry name" value="Transcriptional coactivator/pterin dehydratase"/>
    <property type="match status" value="1"/>
</dbReference>
<dbReference type="InterPro" id="IPR001533">
    <property type="entry name" value="Pterin_deHydtase"/>
</dbReference>
<dbReference type="PANTHER" id="PTHR12599:SF0">
    <property type="entry name" value="PTERIN-4-ALPHA-CARBINOLAMINE DEHYDRATASE"/>
    <property type="match status" value="1"/>
</dbReference>
<evidence type="ECO:0000313" key="5">
    <source>
        <dbReference type="EMBL" id="OGF98683.1"/>
    </source>
</evidence>
<dbReference type="CDD" id="cd00913">
    <property type="entry name" value="PCD_DCoH_subfamily_a"/>
    <property type="match status" value="1"/>
</dbReference>
<dbReference type="EMBL" id="MFJB01000090">
    <property type="protein sequence ID" value="OGF98683.1"/>
    <property type="molecule type" value="Genomic_DNA"/>
</dbReference>
<evidence type="ECO:0000313" key="6">
    <source>
        <dbReference type="Proteomes" id="UP000177396"/>
    </source>
</evidence>
<dbReference type="GO" id="GO:0006729">
    <property type="term" value="P:tetrahydrobiopterin biosynthetic process"/>
    <property type="evidence" value="ECO:0007669"/>
    <property type="project" value="InterPro"/>
</dbReference>
<dbReference type="GO" id="GO:0008124">
    <property type="term" value="F:4-alpha-hydroxytetrahydrobiopterin dehydratase activity"/>
    <property type="evidence" value="ECO:0007669"/>
    <property type="project" value="UniProtKB-UniRule"/>
</dbReference>
<comment type="similarity">
    <text evidence="2 4">Belongs to the pterin-4-alpha-carbinolamine dehydratase family.</text>
</comment>
<dbReference type="HAMAP" id="MF_00434">
    <property type="entry name" value="Pterin_4_alpha"/>
    <property type="match status" value="1"/>
</dbReference>
<dbReference type="SUPFAM" id="SSF55248">
    <property type="entry name" value="PCD-like"/>
    <property type="match status" value="1"/>
</dbReference>
<evidence type="ECO:0000256" key="4">
    <source>
        <dbReference type="HAMAP-Rule" id="MF_00434"/>
    </source>
</evidence>
<comment type="caution">
    <text evidence="5">The sequence shown here is derived from an EMBL/GenBank/DDBJ whole genome shotgun (WGS) entry which is preliminary data.</text>
</comment>
<organism evidence="5 6">
    <name type="scientific">Candidatus Gottesmanbacteria bacterium RBG_16_38_7b</name>
    <dbReference type="NCBI Taxonomy" id="1798372"/>
    <lineage>
        <taxon>Bacteria</taxon>
        <taxon>Candidatus Gottesmaniibacteriota</taxon>
    </lineage>
</organism>
<keyword evidence="3 4" id="KW-0456">Lyase</keyword>
<evidence type="ECO:0000256" key="1">
    <source>
        <dbReference type="ARBA" id="ARBA00001554"/>
    </source>
</evidence>
<dbReference type="NCBIfam" id="NF002017">
    <property type="entry name" value="PRK00823.1-2"/>
    <property type="match status" value="1"/>
</dbReference>
<evidence type="ECO:0000256" key="2">
    <source>
        <dbReference type="ARBA" id="ARBA00006472"/>
    </source>
</evidence>
<dbReference type="AlphaFoldDB" id="A0A1F5YEW6"/>
<reference evidence="5 6" key="1">
    <citation type="journal article" date="2016" name="Nat. Commun.">
        <title>Thousands of microbial genomes shed light on interconnected biogeochemical processes in an aquifer system.</title>
        <authorList>
            <person name="Anantharaman K."/>
            <person name="Brown C.T."/>
            <person name="Hug L.A."/>
            <person name="Sharon I."/>
            <person name="Castelle C.J."/>
            <person name="Probst A.J."/>
            <person name="Thomas B.C."/>
            <person name="Singh A."/>
            <person name="Wilkins M.J."/>
            <person name="Karaoz U."/>
            <person name="Brodie E.L."/>
            <person name="Williams K.H."/>
            <person name="Hubbard S.S."/>
            <person name="Banfield J.F."/>
        </authorList>
    </citation>
    <scope>NUCLEOTIDE SEQUENCE [LARGE SCALE GENOMIC DNA]</scope>
</reference>
<dbReference type="EC" id="4.2.1.96" evidence="4"/>
<comment type="catalytic activity">
    <reaction evidence="1 4">
        <text>(4aS,6R)-4a-hydroxy-L-erythro-5,6,7,8-tetrahydrobiopterin = (6R)-L-erythro-6,7-dihydrobiopterin + H2O</text>
        <dbReference type="Rhea" id="RHEA:11920"/>
        <dbReference type="ChEBI" id="CHEBI:15377"/>
        <dbReference type="ChEBI" id="CHEBI:15642"/>
        <dbReference type="ChEBI" id="CHEBI:43120"/>
        <dbReference type="EC" id="4.2.1.96"/>
    </reaction>
</comment>
<name>A0A1F5YEW6_9BACT</name>
<evidence type="ECO:0000256" key="3">
    <source>
        <dbReference type="ARBA" id="ARBA00023239"/>
    </source>
</evidence>